<accession>A0A7K3VX84</accession>
<dbReference type="Pfam" id="PF09365">
    <property type="entry name" value="DUF2461"/>
    <property type="match status" value="1"/>
</dbReference>
<dbReference type="NCBIfam" id="TIGR02453">
    <property type="entry name" value="TIGR02453 family protein"/>
    <property type="match status" value="1"/>
</dbReference>
<dbReference type="PANTHER" id="PTHR36452">
    <property type="entry name" value="CHROMOSOME 12, WHOLE GENOME SHOTGUN SEQUENCE"/>
    <property type="match status" value="1"/>
</dbReference>
<reference evidence="1 2" key="1">
    <citation type="submission" date="2020-02" db="EMBL/GenBank/DDBJ databases">
        <title>Geodermatophilus sabuli CPCC 205279 I12A-02694.</title>
        <authorList>
            <person name="Jiang Z."/>
        </authorList>
    </citation>
    <scope>NUCLEOTIDE SEQUENCE [LARGE SCALE GENOMIC DNA]</scope>
    <source>
        <strain evidence="1 2">I12A-02694</strain>
    </source>
</reference>
<dbReference type="PANTHER" id="PTHR36452:SF1">
    <property type="entry name" value="DUF2461 DOMAIN-CONTAINING PROTEIN"/>
    <property type="match status" value="1"/>
</dbReference>
<keyword evidence="2" id="KW-1185">Reference proteome</keyword>
<protein>
    <submittedName>
        <fullName evidence="1">DUF2461 domain-containing protein</fullName>
    </submittedName>
</protein>
<dbReference type="PIRSF" id="PIRSF028451">
    <property type="entry name" value="UCP028451"/>
    <property type="match status" value="1"/>
</dbReference>
<gene>
    <name evidence="1" type="ORF">GCU56_04955</name>
</gene>
<dbReference type="InterPro" id="IPR015996">
    <property type="entry name" value="UCP028451"/>
</dbReference>
<comment type="caution">
    <text evidence="1">The sequence shown here is derived from an EMBL/GenBank/DDBJ whole genome shotgun (WGS) entry which is preliminary data.</text>
</comment>
<proteinExistence type="predicted"/>
<dbReference type="RefSeq" id="WP_163480423.1">
    <property type="nucleotide sequence ID" value="NZ_JAAGWF010000006.1"/>
</dbReference>
<dbReference type="AlphaFoldDB" id="A0A7K3VX84"/>
<evidence type="ECO:0000313" key="1">
    <source>
        <dbReference type="EMBL" id="NEK57222.1"/>
    </source>
</evidence>
<organism evidence="1 2">
    <name type="scientific">Geodermatophilus sabuli</name>
    <dbReference type="NCBI Taxonomy" id="1564158"/>
    <lineage>
        <taxon>Bacteria</taxon>
        <taxon>Bacillati</taxon>
        <taxon>Actinomycetota</taxon>
        <taxon>Actinomycetes</taxon>
        <taxon>Geodermatophilales</taxon>
        <taxon>Geodermatophilaceae</taxon>
        <taxon>Geodermatophilus</taxon>
    </lineage>
</organism>
<sequence length="221" mass="24904">MVFEGFPDEGLVFYEGLEADNSKTYWAQHRPVYESCVRAPLQALVDELAAEFGTAKVFRPYRDVRFSADKTPYKTHQGAVVTAEGRGAGSLYVQVSAHGLQVSGGSWRLESDQVARYRRAVADDVQGARLQAEVDRLAAGGWAIEGDRLTRVPAGHDRDAPRADLLRHRSLYATRRWEPVDWLHDRRALDEVRTAWRDLDALTTWLADNVGATTKDPRPRR</sequence>
<name>A0A7K3VX84_9ACTN</name>
<dbReference type="EMBL" id="JAAGWF010000006">
    <property type="protein sequence ID" value="NEK57222.1"/>
    <property type="molecule type" value="Genomic_DNA"/>
</dbReference>
<evidence type="ECO:0000313" key="2">
    <source>
        <dbReference type="Proteomes" id="UP000470246"/>
    </source>
</evidence>
<dbReference type="InterPro" id="IPR012808">
    <property type="entry name" value="CHP02453"/>
</dbReference>
<dbReference type="Proteomes" id="UP000470246">
    <property type="component" value="Unassembled WGS sequence"/>
</dbReference>